<protein>
    <submittedName>
        <fullName evidence="2">Uncharacterized protein</fullName>
    </submittedName>
</protein>
<organism evidence="2 3">
    <name type="scientific">Solanum tuberosum</name>
    <name type="common">Potato</name>
    <dbReference type="NCBI Taxonomy" id="4113"/>
    <lineage>
        <taxon>Eukaryota</taxon>
        <taxon>Viridiplantae</taxon>
        <taxon>Streptophyta</taxon>
        <taxon>Embryophyta</taxon>
        <taxon>Tracheophyta</taxon>
        <taxon>Spermatophyta</taxon>
        <taxon>Magnoliopsida</taxon>
        <taxon>eudicotyledons</taxon>
        <taxon>Gunneridae</taxon>
        <taxon>Pentapetalae</taxon>
        <taxon>asterids</taxon>
        <taxon>lamiids</taxon>
        <taxon>Solanales</taxon>
        <taxon>Solanaceae</taxon>
        <taxon>Solanoideae</taxon>
        <taxon>Solaneae</taxon>
        <taxon>Solanum</taxon>
    </lineage>
</organism>
<accession>A0ABQ7U1A9</accession>
<evidence type="ECO:0000313" key="2">
    <source>
        <dbReference type="EMBL" id="KAH0740243.1"/>
    </source>
</evidence>
<reference evidence="2 3" key="1">
    <citation type="journal article" date="2021" name="bioRxiv">
        <title>Chromosome-scale and haplotype-resolved genome assembly of a tetraploid potato cultivar.</title>
        <authorList>
            <person name="Sun H."/>
            <person name="Jiao W.-B."/>
            <person name="Krause K."/>
            <person name="Campoy J.A."/>
            <person name="Goel M."/>
            <person name="Folz-Donahue K."/>
            <person name="Kukat C."/>
            <person name="Huettel B."/>
            <person name="Schneeberger K."/>
        </authorList>
    </citation>
    <scope>NUCLEOTIDE SEQUENCE [LARGE SCALE GENOMIC DNA]</scope>
    <source>
        <strain evidence="2">SolTubOtavaFocal</strain>
        <tissue evidence="2">Leaves</tissue>
    </source>
</reference>
<evidence type="ECO:0000256" key="1">
    <source>
        <dbReference type="SAM" id="MobiDB-lite"/>
    </source>
</evidence>
<evidence type="ECO:0000313" key="3">
    <source>
        <dbReference type="Proteomes" id="UP000826656"/>
    </source>
</evidence>
<keyword evidence="3" id="KW-1185">Reference proteome</keyword>
<sequence length="157" mass="16277">MGESGSAFNTRPNESENFNFGVSEDHLNSENPVATFSTSPPFTTTPPFNTATADGATTDGATDDDIDVGPVGLDFLKEEKTPSAPSEVAPSAPPLPTDFPASSSSPPTYHASSSITGTTKRGRGMGRGNTSPEKRSRVMGMGVFQAANGFKVMNASL</sequence>
<gene>
    <name evidence="2" type="ORF">KY290_033286</name>
</gene>
<comment type="caution">
    <text evidence="2">The sequence shown here is derived from an EMBL/GenBank/DDBJ whole genome shotgun (WGS) entry which is preliminary data.</text>
</comment>
<proteinExistence type="predicted"/>
<feature type="region of interest" description="Disordered" evidence="1">
    <location>
        <begin position="1"/>
        <end position="140"/>
    </location>
</feature>
<feature type="compositionally biased region" description="Polar residues" evidence="1">
    <location>
        <begin position="1"/>
        <end position="20"/>
    </location>
</feature>
<dbReference type="EMBL" id="JAIVGD010000026">
    <property type="protein sequence ID" value="KAH0740243.1"/>
    <property type="molecule type" value="Genomic_DNA"/>
</dbReference>
<feature type="compositionally biased region" description="Low complexity" evidence="1">
    <location>
        <begin position="100"/>
        <end position="119"/>
    </location>
</feature>
<feature type="compositionally biased region" description="Low complexity" evidence="1">
    <location>
        <begin position="34"/>
        <end position="60"/>
    </location>
</feature>
<name>A0ABQ7U1A9_SOLTU</name>
<dbReference type="Proteomes" id="UP000826656">
    <property type="component" value="Unassembled WGS sequence"/>
</dbReference>